<dbReference type="Proteomes" id="UP000799440">
    <property type="component" value="Unassembled WGS sequence"/>
</dbReference>
<evidence type="ECO:0000313" key="1">
    <source>
        <dbReference type="EMBL" id="KAF2743384.1"/>
    </source>
</evidence>
<gene>
    <name evidence="1" type="ORF">M011DRAFT_220173</name>
</gene>
<reference evidence="1" key="1">
    <citation type="journal article" date="2020" name="Stud. Mycol.">
        <title>101 Dothideomycetes genomes: a test case for predicting lifestyles and emergence of pathogens.</title>
        <authorList>
            <person name="Haridas S."/>
            <person name="Albert R."/>
            <person name="Binder M."/>
            <person name="Bloem J."/>
            <person name="Labutti K."/>
            <person name="Salamov A."/>
            <person name="Andreopoulos B."/>
            <person name="Baker S."/>
            <person name="Barry K."/>
            <person name="Bills G."/>
            <person name="Bluhm B."/>
            <person name="Cannon C."/>
            <person name="Castanera R."/>
            <person name="Culley D."/>
            <person name="Daum C."/>
            <person name="Ezra D."/>
            <person name="Gonzalez J."/>
            <person name="Henrissat B."/>
            <person name="Kuo A."/>
            <person name="Liang C."/>
            <person name="Lipzen A."/>
            <person name="Lutzoni F."/>
            <person name="Magnuson J."/>
            <person name="Mondo S."/>
            <person name="Nolan M."/>
            <person name="Ohm R."/>
            <person name="Pangilinan J."/>
            <person name="Park H.-J."/>
            <person name="Ramirez L."/>
            <person name="Alfaro M."/>
            <person name="Sun H."/>
            <person name="Tritt A."/>
            <person name="Yoshinaga Y."/>
            <person name="Zwiers L.-H."/>
            <person name="Turgeon B."/>
            <person name="Goodwin S."/>
            <person name="Spatafora J."/>
            <person name="Crous P."/>
            <person name="Grigoriev I."/>
        </authorList>
    </citation>
    <scope>NUCLEOTIDE SEQUENCE</scope>
    <source>
        <strain evidence="1">CBS 119925</strain>
    </source>
</reference>
<accession>A0A6A6V0X6</accession>
<proteinExistence type="predicted"/>
<sequence length="135" mass="15352">MTRFDSRHLAKCLGEGRHRDFRCFSILIQFPDCGSPQHVYQHTISRYCLCVEAKLSCQLAHTSAVATCQNLMLCSPHSDSAHHFVRSFIPMTYDNILSPLPHGDNVLTRGTGAHMRHGMAQRRTKLWRAVLHLPV</sequence>
<protein>
    <submittedName>
        <fullName evidence="1">Uncharacterized protein</fullName>
    </submittedName>
</protein>
<organism evidence="1 2">
    <name type="scientific">Sporormia fimetaria CBS 119925</name>
    <dbReference type="NCBI Taxonomy" id="1340428"/>
    <lineage>
        <taxon>Eukaryota</taxon>
        <taxon>Fungi</taxon>
        <taxon>Dikarya</taxon>
        <taxon>Ascomycota</taxon>
        <taxon>Pezizomycotina</taxon>
        <taxon>Dothideomycetes</taxon>
        <taxon>Pleosporomycetidae</taxon>
        <taxon>Pleosporales</taxon>
        <taxon>Sporormiaceae</taxon>
        <taxon>Sporormia</taxon>
    </lineage>
</organism>
<name>A0A6A6V0X6_9PLEO</name>
<keyword evidence="2" id="KW-1185">Reference proteome</keyword>
<dbReference type="EMBL" id="MU006597">
    <property type="protein sequence ID" value="KAF2743384.1"/>
    <property type="molecule type" value="Genomic_DNA"/>
</dbReference>
<evidence type="ECO:0000313" key="2">
    <source>
        <dbReference type="Proteomes" id="UP000799440"/>
    </source>
</evidence>
<dbReference type="AlphaFoldDB" id="A0A6A6V0X6"/>